<dbReference type="InterPro" id="IPR011004">
    <property type="entry name" value="Trimer_LpxA-like_sf"/>
</dbReference>
<dbReference type="EMBL" id="CP009238">
    <property type="protein sequence ID" value="AIL33062.1"/>
    <property type="molecule type" value="Genomic_DNA"/>
</dbReference>
<name>A0A077DHM2_9BURK</name>
<proteinExistence type="inferred from homology"/>
<reference evidence="2 3" key="1">
    <citation type="journal article" date="2014" name="BMC Genomics">
        <title>A genomic perspective on a new bacterial genus and species from the Alcaligenaceae family, Basilea psittacipulmonis.</title>
        <authorList>
            <person name="Whiteson K.L."/>
            <person name="Hernandez D."/>
            <person name="Lazarevic V."/>
            <person name="Gaia N."/>
            <person name="Farinelli L."/>
            <person name="Francois P."/>
            <person name="Pilo P."/>
            <person name="Frey J."/>
            <person name="Schrenzel J."/>
        </authorList>
    </citation>
    <scope>NUCLEOTIDE SEQUENCE [LARGE SCALE GENOMIC DNA]</scope>
    <source>
        <strain evidence="2 3">DSM 24701</strain>
    </source>
</reference>
<dbReference type="PANTHER" id="PTHR43300:SF7">
    <property type="entry name" value="UDP-N-ACETYLBACILLOSAMINE N-ACETYLTRANSFERASE"/>
    <property type="match status" value="1"/>
</dbReference>
<dbReference type="AlphaFoldDB" id="A0A077DHM2"/>
<dbReference type="KEGG" id="bpsi:IX83_06860"/>
<dbReference type="eggNOG" id="COG0110">
    <property type="taxonomic scope" value="Bacteria"/>
</dbReference>
<sequence>MKKERCAIVGDSAFVNELEQIARLNGYAQIDTYPENGLADLIIKLSQYDQVVLGSQDARLNLSFYRELKALNAPLHPLIHPTSYIAQDAKIGEACVIGISVQIQERCQIGVCSVVNASVVIEQDCVVGNGVYLGAHSGLAQQVTVGDMCWMGKGSLVMAKRKVGNYASIGSGAFVMEDVPDDGEVEGEGSYGMTGYCSCCY</sequence>
<evidence type="ECO:0000313" key="2">
    <source>
        <dbReference type="EMBL" id="AIL33062.1"/>
    </source>
</evidence>
<keyword evidence="3" id="KW-1185">Reference proteome</keyword>
<dbReference type="Proteomes" id="UP000028945">
    <property type="component" value="Chromosome"/>
</dbReference>
<dbReference type="Gene3D" id="2.160.10.10">
    <property type="entry name" value="Hexapeptide repeat proteins"/>
    <property type="match status" value="1"/>
</dbReference>
<dbReference type="OrthoDB" id="9784739at2"/>
<evidence type="ECO:0000313" key="3">
    <source>
        <dbReference type="Proteomes" id="UP000028945"/>
    </source>
</evidence>
<accession>A0A077DHM2</accession>
<dbReference type="SUPFAM" id="SSF51161">
    <property type="entry name" value="Trimeric LpxA-like enzymes"/>
    <property type="match status" value="1"/>
</dbReference>
<dbReference type="InterPro" id="IPR050179">
    <property type="entry name" value="Trans_hexapeptide_repeat"/>
</dbReference>
<dbReference type="HOGENOM" id="CLU_1358233_0_0_4"/>
<comment type="similarity">
    <text evidence="1">Belongs to the transferase hexapeptide repeat family.</text>
</comment>
<organism evidence="2 3">
    <name type="scientific">Basilea psittacipulmonis DSM 24701</name>
    <dbReference type="NCBI Taxonomy" id="1072685"/>
    <lineage>
        <taxon>Bacteria</taxon>
        <taxon>Pseudomonadati</taxon>
        <taxon>Pseudomonadota</taxon>
        <taxon>Betaproteobacteria</taxon>
        <taxon>Burkholderiales</taxon>
        <taxon>Alcaligenaceae</taxon>
        <taxon>Basilea</taxon>
    </lineage>
</organism>
<dbReference type="RefSeq" id="WP_038500567.1">
    <property type="nucleotide sequence ID" value="NZ_AFWK01000021.1"/>
</dbReference>
<dbReference type="STRING" id="1072685.IX83_06860"/>
<dbReference type="PANTHER" id="PTHR43300">
    <property type="entry name" value="ACETYLTRANSFERASE"/>
    <property type="match status" value="1"/>
</dbReference>
<gene>
    <name evidence="2" type="ORF">IX83_06860</name>
</gene>
<evidence type="ECO:0008006" key="4">
    <source>
        <dbReference type="Google" id="ProtNLM"/>
    </source>
</evidence>
<evidence type="ECO:0000256" key="1">
    <source>
        <dbReference type="ARBA" id="ARBA00007274"/>
    </source>
</evidence>
<protein>
    <recommendedName>
        <fullName evidence="4">PglD N-terminal domain-containing protein</fullName>
    </recommendedName>
</protein>